<protein>
    <recommendedName>
        <fullName evidence="10">Large-conductance mechanosensitive channel</fullName>
    </recommendedName>
</protein>
<comment type="function">
    <text evidence="10">Channel that opens in response to stretch forces in the membrane lipid bilayer. May participate in the regulation of osmotic pressure changes within the cell.</text>
</comment>
<evidence type="ECO:0000256" key="2">
    <source>
        <dbReference type="ARBA" id="ARBA00007254"/>
    </source>
</evidence>
<dbReference type="InterPro" id="IPR001185">
    <property type="entry name" value="MS_channel"/>
</dbReference>
<dbReference type="InterPro" id="IPR019823">
    <property type="entry name" value="Mechanosensitive_channel_CS"/>
</dbReference>
<comment type="similarity">
    <text evidence="2 10">Belongs to the MscL family.</text>
</comment>
<dbReference type="NCBIfam" id="TIGR00220">
    <property type="entry name" value="mscL"/>
    <property type="match status" value="1"/>
</dbReference>
<keyword evidence="8 10" id="KW-0472">Membrane</keyword>
<keyword evidence="4 10" id="KW-1003">Cell membrane</keyword>
<dbReference type="Proteomes" id="UP000280444">
    <property type="component" value="Unassembled WGS sequence"/>
</dbReference>
<evidence type="ECO:0000256" key="8">
    <source>
        <dbReference type="ARBA" id="ARBA00023136"/>
    </source>
</evidence>
<comment type="caution">
    <text evidence="11">The sequence shown here is derived from an EMBL/GenBank/DDBJ whole genome shotgun (WGS) entry which is preliminary data.</text>
</comment>
<dbReference type="GO" id="GO:0005886">
    <property type="term" value="C:plasma membrane"/>
    <property type="evidence" value="ECO:0007669"/>
    <property type="project" value="UniProtKB-SubCell"/>
</dbReference>
<comment type="subunit">
    <text evidence="10">Homopentamer.</text>
</comment>
<gene>
    <name evidence="10 11" type="primary">mscL</name>
    <name evidence="11" type="ORF">EII11_02785</name>
</gene>
<accession>A0A3P1SEU9</accession>
<keyword evidence="12" id="KW-1185">Reference proteome</keyword>
<dbReference type="PANTHER" id="PTHR30266">
    <property type="entry name" value="MECHANOSENSITIVE CHANNEL MSCL"/>
    <property type="match status" value="1"/>
</dbReference>
<keyword evidence="5 10" id="KW-0812">Transmembrane</keyword>
<dbReference type="OrthoDB" id="9810350at2"/>
<evidence type="ECO:0000256" key="10">
    <source>
        <dbReference type="HAMAP-Rule" id="MF_00115"/>
    </source>
</evidence>
<evidence type="ECO:0000256" key="1">
    <source>
        <dbReference type="ARBA" id="ARBA00004651"/>
    </source>
</evidence>
<evidence type="ECO:0000256" key="6">
    <source>
        <dbReference type="ARBA" id="ARBA00022989"/>
    </source>
</evidence>
<dbReference type="InterPro" id="IPR037673">
    <property type="entry name" value="MSC/AndL"/>
</dbReference>
<dbReference type="SUPFAM" id="SSF81330">
    <property type="entry name" value="Gated mechanosensitive channel"/>
    <property type="match status" value="1"/>
</dbReference>
<keyword evidence="9 10" id="KW-0407">Ion channel</keyword>
<feature type="transmembrane region" description="Helical" evidence="10">
    <location>
        <begin position="70"/>
        <end position="90"/>
    </location>
</feature>
<keyword evidence="3 10" id="KW-0813">Transport</keyword>
<proteinExistence type="inferred from homology"/>
<sequence>MLQGFKDFISRGNVIDLAVGVVIGGAFGKIVTALVENLINPLIAGLIGQPNFDSVGAFMLGDSLVEPGKLLSAVVQFLLVAAAIYFTVVVPMNKMAEIRQAKLKEDEAAAAAEEPAVSDEAKLLLEIRDLLASK</sequence>
<dbReference type="EMBL" id="RQZF01000002">
    <property type="protein sequence ID" value="RRC95813.1"/>
    <property type="molecule type" value="Genomic_DNA"/>
</dbReference>
<feature type="transmembrane region" description="Helical" evidence="10">
    <location>
        <begin position="12"/>
        <end position="35"/>
    </location>
</feature>
<evidence type="ECO:0000313" key="11">
    <source>
        <dbReference type="EMBL" id="RRC95813.1"/>
    </source>
</evidence>
<evidence type="ECO:0000256" key="3">
    <source>
        <dbReference type="ARBA" id="ARBA00022448"/>
    </source>
</evidence>
<name>A0A3P1SEU9_9ACTO</name>
<dbReference type="AlphaFoldDB" id="A0A3P1SEU9"/>
<reference evidence="11 12" key="1">
    <citation type="submission" date="2018-11" db="EMBL/GenBank/DDBJ databases">
        <title>Genomes From Bacteria Associated with the Canine Oral Cavity: a Test Case for Automated Genome-Based Taxonomic Assignment.</title>
        <authorList>
            <person name="Coil D.A."/>
            <person name="Jospin G."/>
            <person name="Darling A.E."/>
            <person name="Wallis C."/>
            <person name="Davis I.J."/>
            <person name="Harris S."/>
            <person name="Eisen J.A."/>
            <person name="Holcombe L.J."/>
            <person name="O'Flynn C."/>
        </authorList>
    </citation>
    <scope>NUCLEOTIDE SEQUENCE [LARGE SCALE GENOMIC DNA]</scope>
    <source>
        <strain evidence="11 12">OH770</strain>
    </source>
</reference>
<dbReference type="RefSeq" id="WP_124868423.1">
    <property type="nucleotide sequence ID" value="NZ_RQZF01000002.1"/>
</dbReference>
<dbReference type="Pfam" id="PF01741">
    <property type="entry name" value="MscL"/>
    <property type="match status" value="1"/>
</dbReference>
<dbReference type="Gene3D" id="1.10.1200.120">
    <property type="entry name" value="Large-conductance mechanosensitive channel, MscL, domain 1"/>
    <property type="match status" value="1"/>
</dbReference>
<keyword evidence="6 10" id="KW-1133">Transmembrane helix</keyword>
<evidence type="ECO:0000256" key="9">
    <source>
        <dbReference type="ARBA" id="ARBA00023303"/>
    </source>
</evidence>
<evidence type="ECO:0000256" key="7">
    <source>
        <dbReference type="ARBA" id="ARBA00023065"/>
    </source>
</evidence>
<dbReference type="GO" id="GO:0008381">
    <property type="term" value="F:mechanosensitive monoatomic ion channel activity"/>
    <property type="evidence" value="ECO:0007669"/>
    <property type="project" value="UniProtKB-UniRule"/>
</dbReference>
<dbReference type="PROSITE" id="PS01327">
    <property type="entry name" value="MSCL"/>
    <property type="match status" value="1"/>
</dbReference>
<comment type="subcellular location">
    <subcellularLocation>
        <location evidence="1 10">Cell membrane</location>
        <topology evidence="1 10">Multi-pass membrane protein</topology>
    </subcellularLocation>
</comment>
<keyword evidence="7 10" id="KW-0406">Ion transport</keyword>
<dbReference type="HAMAP" id="MF_00115">
    <property type="entry name" value="MscL"/>
    <property type="match status" value="1"/>
</dbReference>
<evidence type="ECO:0000313" key="12">
    <source>
        <dbReference type="Proteomes" id="UP000280444"/>
    </source>
</evidence>
<organism evidence="11 12">
    <name type="scientific">Schaalia canis</name>
    <dbReference type="NCBI Taxonomy" id="100469"/>
    <lineage>
        <taxon>Bacteria</taxon>
        <taxon>Bacillati</taxon>
        <taxon>Actinomycetota</taxon>
        <taxon>Actinomycetes</taxon>
        <taxon>Actinomycetales</taxon>
        <taxon>Actinomycetaceae</taxon>
        <taxon>Schaalia</taxon>
    </lineage>
</organism>
<dbReference type="PRINTS" id="PR01264">
    <property type="entry name" value="MECHCHANNEL"/>
</dbReference>
<dbReference type="PANTHER" id="PTHR30266:SF2">
    <property type="entry name" value="LARGE-CONDUCTANCE MECHANOSENSITIVE CHANNEL"/>
    <property type="match status" value="1"/>
</dbReference>
<evidence type="ECO:0000256" key="4">
    <source>
        <dbReference type="ARBA" id="ARBA00022475"/>
    </source>
</evidence>
<dbReference type="InterPro" id="IPR036019">
    <property type="entry name" value="MscL_channel"/>
</dbReference>
<evidence type="ECO:0000256" key="5">
    <source>
        <dbReference type="ARBA" id="ARBA00022692"/>
    </source>
</evidence>